<name>A0ABY8FSW2_9SPHN</name>
<keyword evidence="1" id="KW-0720">Serine protease</keyword>
<dbReference type="PROSITE" id="PS00134">
    <property type="entry name" value="TRYPSIN_HIS"/>
    <property type="match status" value="1"/>
</dbReference>
<dbReference type="Pfam" id="PF00089">
    <property type="entry name" value="Trypsin"/>
    <property type="match status" value="1"/>
</dbReference>
<dbReference type="InterPro" id="IPR036709">
    <property type="entry name" value="Autotransporte_beta_dom_sf"/>
</dbReference>
<dbReference type="PROSITE" id="PS00135">
    <property type="entry name" value="TRYPSIN_SER"/>
    <property type="match status" value="1"/>
</dbReference>
<dbReference type="InterPro" id="IPR033116">
    <property type="entry name" value="TRYPSIN_SER"/>
</dbReference>
<dbReference type="Gene3D" id="2.40.128.130">
    <property type="entry name" value="Autotransporter beta-domain"/>
    <property type="match status" value="1"/>
</dbReference>
<dbReference type="RefSeq" id="WP_278016794.1">
    <property type="nucleotide sequence ID" value="NZ_CP121106.1"/>
</dbReference>
<gene>
    <name evidence="5" type="ORF">P7228_03265</name>
</gene>
<dbReference type="InterPro" id="IPR001254">
    <property type="entry name" value="Trypsin_dom"/>
</dbReference>
<keyword evidence="1" id="KW-0645">Protease</keyword>
<sequence>MLTTVGVIGLGMLLAQAPANAANDAETGVAAEAQGSLTGINSSFDIASIEMRRLETSLDLPVITRDSRAISAQPVAPHPEIIVRDDVGLPGSVDVNDTVPYSVQIFRQNNLTGGIFFNCTGTLINPRTILTAAHCVNSRSSEAYGLPGAADNTMLISTGIDSAVRLFNYIGGATDYASGGIARSTDVVIHPSANIDNGGLEFPWADVAFIALDTPITDTPSAPILLTPLDQLTHVVLNGYGTFGTGDTGDQGIGFLRLVGENMLGAIASNATFIDQIFFGFAPTSVNFGVETQTMYFTDFDNPNRTPEQQAACEFNGFGISCADIDAVKAIDWFDGDALPNEVATAPGDSGSALIVDELYGFPVVAGVLSGGYDFFDIGNAYGDVSFYNPLFPFFEFITENTSYKYVSALSGDGDWSDPSHWTQDLDPGFFIDDGTGTLVNGIPEGSETGVYTTDPTIGTILGNDVTGAGSPVSPFLPPEGTPNFGGNLPESSALLGPGSTGFVPNNTDGTPGVAFAAPAQYFEVHLNRAGTTSVDIDVEIDKLVIDNVDAGFVLQQGQSFDSLIGVEQFSGLAVVDGVLTTPLYLLAGGELAGDGGTIRTDVLFNVNGLLSAGGIGEFGSLTIDGNYVQTSGGAMWVDFVGGRRNQVSFDYYDITGTAILDGFLVVSNLDDKLRFGTAFTALTAGELDGEFSDVVFLTDSPVLTAGVTYANKKVIVQINARAIKDVVGQGSDLASLATTLDSLRFGGRYTDFQAIFDVVDTAGFANFGQTLLSLTPTSGFAQSASATNFATRFTGHISQRTLALRGANDAAAGFSNFGSASFAQAGAAPSDVKSLSFFGSVSGSFLKDANARNTGAKAFEEAAFTEAGELTIGADYKLNDNVSFGMAVSNILDGSSSVGDFNLSGNRSLSVAGYGAVSFGKGFADMYVGFSEQRFGLARGAQGVLEEEFRNALGVADGTQTLAGLRLGYGFEPAAGVTLGPVASVDYVRSDLGGYEEFGAGSFGLRVQDRTFTSIGAKLGGMASADLKLGNAGTVTAFGSVAYARELGSARDVVTAHFVGAEDLPFNISRQLDPEWVSVNAGAKLSLSDRLTTEMSLTSDMGRGVLSSHQANLTLLWAF</sequence>
<keyword evidence="1" id="KW-0378">Hydrolase</keyword>
<keyword evidence="2" id="KW-0732">Signal</keyword>
<dbReference type="InterPro" id="IPR051333">
    <property type="entry name" value="CLIP_Serine_Protease"/>
</dbReference>
<evidence type="ECO:0000256" key="1">
    <source>
        <dbReference type="RuleBase" id="RU363034"/>
    </source>
</evidence>
<dbReference type="InterPro" id="IPR018114">
    <property type="entry name" value="TRYPSIN_HIS"/>
</dbReference>
<proteinExistence type="predicted"/>
<dbReference type="SMART" id="SM00020">
    <property type="entry name" value="Tryp_SPc"/>
    <property type="match status" value="1"/>
</dbReference>
<reference evidence="5 6" key="1">
    <citation type="submission" date="2023-03" db="EMBL/GenBank/DDBJ databases">
        <title>Altererythrobacter sp. CAU 1644 isolated from sand.</title>
        <authorList>
            <person name="Kim W."/>
        </authorList>
    </citation>
    <scope>NUCLEOTIDE SEQUENCE [LARGE SCALE GENOMIC DNA]</scope>
    <source>
        <strain evidence="5 6">CAU 1644</strain>
    </source>
</reference>
<keyword evidence="6" id="KW-1185">Reference proteome</keyword>
<dbReference type="Gene3D" id="2.40.10.10">
    <property type="entry name" value="Trypsin-like serine proteases"/>
    <property type="match status" value="1"/>
</dbReference>
<feature type="domain" description="Autotransporter" evidence="4">
    <location>
        <begin position="831"/>
        <end position="1120"/>
    </location>
</feature>
<evidence type="ECO:0000256" key="2">
    <source>
        <dbReference type="SAM" id="SignalP"/>
    </source>
</evidence>
<dbReference type="PANTHER" id="PTHR24260">
    <property type="match status" value="1"/>
</dbReference>
<evidence type="ECO:0000313" key="6">
    <source>
        <dbReference type="Proteomes" id="UP001215827"/>
    </source>
</evidence>
<dbReference type="InterPro" id="IPR043504">
    <property type="entry name" value="Peptidase_S1_PA_chymotrypsin"/>
</dbReference>
<dbReference type="PROSITE" id="PS50240">
    <property type="entry name" value="TRYPSIN_DOM"/>
    <property type="match status" value="1"/>
</dbReference>
<dbReference type="SUPFAM" id="SSF50494">
    <property type="entry name" value="Trypsin-like serine proteases"/>
    <property type="match status" value="1"/>
</dbReference>
<dbReference type="Pfam" id="PF03797">
    <property type="entry name" value="Autotransporter"/>
    <property type="match status" value="1"/>
</dbReference>
<organism evidence="5 6">
    <name type="scientific">Altererythrobacter arenosus</name>
    <dbReference type="NCBI Taxonomy" id="3032592"/>
    <lineage>
        <taxon>Bacteria</taxon>
        <taxon>Pseudomonadati</taxon>
        <taxon>Pseudomonadota</taxon>
        <taxon>Alphaproteobacteria</taxon>
        <taxon>Sphingomonadales</taxon>
        <taxon>Erythrobacteraceae</taxon>
        <taxon>Altererythrobacter</taxon>
    </lineage>
</organism>
<dbReference type="SUPFAM" id="SSF103515">
    <property type="entry name" value="Autotransporter"/>
    <property type="match status" value="1"/>
</dbReference>
<dbReference type="PROSITE" id="PS51208">
    <property type="entry name" value="AUTOTRANSPORTER"/>
    <property type="match status" value="1"/>
</dbReference>
<dbReference type="InterPro" id="IPR009003">
    <property type="entry name" value="Peptidase_S1_PA"/>
</dbReference>
<feature type="domain" description="Peptidase S1" evidence="3">
    <location>
        <begin position="82"/>
        <end position="403"/>
    </location>
</feature>
<dbReference type="EMBL" id="CP121106">
    <property type="protein sequence ID" value="WFL78104.1"/>
    <property type="molecule type" value="Genomic_DNA"/>
</dbReference>
<dbReference type="Proteomes" id="UP001215827">
    <property type="component" value="Chromosome"/>
</dbReference>
<evidence type="ECO:0000259" key="3">
    <source>
        <dbReference type="PROSITE" id="PS50240"/>
    </source>
</evidence>
<evidence type="ECO:0000313" key="5">
    <source>
        <dbReference type="EMBL" id="WFL78104.1"/>
    </source>
</evidence>
<dbReference type="SMART" id="SM00869">
    <property type="entry name" value="Autotransporter"/>
    <property type="match status" value="1"/>
</dbReference>
<accession>A0ABY8FSW2</accession>
<feature type="signal peptide" evidence="2">
    <location>
        <begin position="1"/>
        <end position="21"/>
    </location>
</feature>
<protein>
    <submittedName>
        <fullName evidence="5">Autotransporter domain-containing protein</fullName>
    </submittedName>
</protein>
<dbReference type="InterPro" id="IPR005546">
    <property type="entry name" value="Autotransporte_beta"/>
</dbReference>
<feature type="chain" id="PRO_5046605289" evidence="2">
    <location>
        <begin position="22"/>
        <end position="1120"/>
    </location>
</feature>
<evidence type="ECO:0000259" key="4">
    <source>
        <dbReference type="PROSITE" id="PS51208"/>
    </source>
</evidence>
<dbReference type="PANTHER" id="PTHR24260:SF132">
    <property type="entry name" value="PEPTIDASE S1 DOMAIN-CONTAINING PROTEIN"/>
    <property type="match status" value="1"/>
</dbReference>